<dbReference type="Pfam" id="PF14748">
    <property type="entry name" value="P5CR_dimer"/>
    <property type="match status" value="1"/>
</dbReference>
<comment type="pathway">
    <text evidence="6 9">Amino-acid biosynthesis; L-proline biosynthesis; L-proline from L-glutamate 5-semialdehyde: step 1/1.</text>
</comment>
<evidence type="ECO:0000256" key="4">
    <source>
        <dbReference type="ARBA" id="ARBA00023002"/>
    </source>
</evidence>
<comment type="similarity">
    <text evidence="1 6 9">Belongs to the pyrroline-5-carboxylate reductase family.</text>
</comment>
<dbReference type="Pfam" id="PF03807">
    <property type="entry name" value="F420_oxidored"/>
    <property type="match status" value="1"/>
</dbReference>
<dbReference type="FunFam" id="1.10.3730.10:FF:000001">
    <property type="entry name" value="Pyrroline-5-carboxylate reductase"/>
    <property type="match status" value="1"/>
</dbReference>
<feature type="domain" description="Pyrroline-5-carboxylate reductase catalytic N-terminal" evidence="10">
    <location>
        <begin position="4"/>
        <end position="90"/>
    </location>
</feature>
<dbReference type="InterPro" id="IPR000304">
    <property type="entry name" value="Pyrroline-COOH_reductase"/>
</dbReference>
<keyword evidence="13" id="KW-1185">Reference proteome</keyword>
<keyword evidence="4 6" id="KW-0560">Oxidoreductase</keyword>
<keyword evidence="6 9" id="KW-0028">Amino-acid biosynthesis</keyword>
<comment type="catalytic activity">
    <reaction evidence="6">
        <text>L-proline + NAD(+) = (S)-1-pyrroline-5-carboxylate + NADH + 2 H(+)</text>
        <dbReference type="Rhea" id="RHEA:14105"/>
        <dbReference type="ChEBI" id="CHEBI:15378"/>
        <dbReference type="ChEBI" id="CHEBI:17388"/>
        <dbReference type="ChEBI" id="CHEBI:57540"/>
        <dbReference type="ChEBI" id="CHEBI:57945"/>
        <dbReference type="ChEBI" id="CHEBI:60039"/>
        <dbReference type="EC" id="1.5.1.2"/>
    </reaction>
</comment>
<dbReference type="GO" id="GO:0005737">
    <property type="term" value="C:cytoplasm"/>
    <property type="evidence" value="ECO:0007669"/>
    <property type="project" value="UniProtKB-SubCell"/>
</dbReference>
<evidence type="ECO:0000256" key="3">
    <source>
        <dbReference type="ARBA" id="ARBA00022857"/>
    </source>
</evidence>
<comment type="caution">
    <text evidence="12">The sequence shown here is derived from an EMBL/GenBank/DDBJ whole genome shotgun (WGS) entry which is preliminary data.</text>
</comment>
<organism evidence="12 13">
    <name type="scientific">Pseudolactococcus reticulitermitis</name>
    <dbReference type="NCBI Taxonomy" id="2025039"/>
    <lineage>
        <taxon>Bacteria</taxon>
        <taxon>Bacillati</taxon>
        <taxon>Bacillota</taxon>
        <taxon>Bacilli</taxon>
        <taxon>Lactobacillales</taxon>
        <taxon>Streptococcaceae</taxon>
        <taxon>Pseudolactococcus</taxon>
    </lineage>
</organism>
<evidence type="ECO:0000256" key="8">
    <source>
        <dbReference type="PIRSR" id="PIRSR000193-1"/>
    </source>
</evidence>
<feature type="binding site" evidence="8">
    <location>
        <begin position="65"/>
        <end position="68"/>
    </location>
    <ligand>
        <name>NADP(+)</name>
        <dbReference type="ChEBI" id="CHEBI:58349"/>
    </ligand>
</feature>
<dbReference type="InterPro" id="IPR036291">
    <property type="entry name" value="NAD(P)-bd_dom_sf"/>
</dbReference>
<dbReference type="EC" id="1.5.1.2" evidence="6 7"/>
<evidence type="ECO:0000313" key="13">
    <source>
        <dbReference type="Proteomes" id="UP000218689"/>
    </source>
</evidence>
<accession>A0A224WYE7</accession>
<dbReference type="PANTHER" id="PTHR11645:SF0">
    <property type="entry name" value="PYRROLINE-5-CARBOXYLATE REDUCTASE 3"/>
    <property type="match status" value="1"/>
</dbReference>
<dbReference type="InterPro" id="IPR029036">
    <property type="entry name" value="P5CR_dimer"/>
</dbReference>
<dbReference type="OrthoDB" id="9805754at2"/>
<dbReference type="PANTHER" id="PTHR11645">
    <property type="entry name" value="PYRROLINE-5-CARBOXYLATE REDUCTASE"/>
    <property type="match status" value="1"/>
</dbReference>
<keyword evidence="6" id="KW-0963">Cytoplasm</keyword>
<comment type="catalytic activity">
    <reaction evidence="6 9">
        <text>L-proline + NADP(+) = (S)-1-pyrroline-5-carboxylate + NADPH + 2 H(+)</text>
        <dbReference type="Rhea" id="RHEA:14109"/>
        <dbReference type="ChEBI" id="CHEBI:15378"/>
        <dbReference type="ChEBI" id="CHEBI:17388"/>
        <dbReference type="ChEBI" id="CHEBI:57783"/>
        <dbReference type="ChEBI" id="CHEBI:58349"/>
        <dbReference type="ChEBI" id="CHEBI:60039"/>
        <dbReference type="EC" id="1.5.1.2"/>
    </reaction>
</comment>
<evidence type="ECO:0000256" key="2">
    <source>
        <dbReference type="ARBA" id="ARBA00022650"/>
    </source>
</evidence>
<feature type="domain" description="Pyrroline-5-carboxylate reductase dimerisation" evidence="11">
    <location>
        <begin position="153"/>
        <end position="256"/>
    </location>
</feature>
<proteinExistence type="inferred from homology"/>
<name>A0A224WYE7_9LACT</name>
<protein>
    <recommendedName>
        <fullName evidence="6 7">Pyrroline-5-carboxylate reductase</fullName>
        <shortName evidence="6">P5C reductase</shortName>
        <shortName evidence="6">P5CR</shortName>
        <ecNumber evidence="6 7">1.5.1.2</ecNumber>
    </recommendedName>
    <alternativeName>
        <fullName evidence="6">PCA reductase</fullName>
    </alternativeName>
</protein>
<dbReference type="Proteomes" id="UP000218689">
    <property type="component" value="Unassembled WGS sequence"/>
</dbReference>
<sequence length="259" mass="27329">MTNIGFIGAGKMASAIITGLNQEQFSVHLSGRNVEETQKTAQALGVTAADNHADLIQISDIIILAVKPSVVADILSEYKTEKPIVSIAAGITLADLSTMTTDTQPIVRIMPNINATIQKSTTGIVRNAHVSDDVFATVKAIFESVGSVHELAEKDFGTFTALAGSSPAYIYMFIDAMSRAGVLHGMPKDTSTKIVAETVAASAEMMLKSNENPWTLIDNVSSPGGTTVAGVVSLEQNNFVATVIDAITATIEKNNTMNK</sequence>
<evidence type="ECO:0000256" key="1">
    <source>
        <dbReference type="ARBA" id="ARBA00005525"/>
    </source>
</evidence>
<dbReference type="Gene3D" id="3.40.50.720">
    <property type="entry name" value="NAD(P)-binding Rossmann-like Domain"/>
    <property type="match status" value="1"/>
</dbReference>
<evidence type="ECO:0000256" key="5">
    <source>
        <dbReference type="ARBA" id="ARBA00058118"/>
    </source>
</evidence>
<evidence type="ECO:0000259" key="11">
    <source>
        <dbReference type="Pfam" id="PF14748"/>
    </source>
</evidence>
<reference evidence="13" key="1">
    <citation type="submission" date="2017-08" db="EMBL/GenBank/DDBJ databases">
        <title>Draft genome sequence of Lactococcus sp. strain Rs-Y01, isolated from the gut of the lower termite Reticulitermes speratus.</title>
        <authorList>
            <person name="Ohkuma M."/>
            <person name="Yuki M."/>
        </authorList>
    </citation>
    <scope>NUCLEOTIDE SEQUENCE [LARGE SCALE GENOMIC DNA]</scope>
    <source>
        <strain evidence="13">Rs-Y01</strain>
    </source>
</reference>
<keyword evidence="3 6" id="KW-0521">NADP</keyword>
<dbReference type="InterPro" id="IPR053790">
    <property type="entry name" value="P5CR-like_CS"/>
</dbReference>
<dbReference type="SUPFAM" id="SSF51735">
    <property type="entry name" value="NAD(P)-binding Rossmann-fold domains"/>
    <property type="match status" value="1"/>
</dbReference>
<comment type="function">
    <text evidence="5 6">Catalyzes the reduction of 1-pyrroline-5-carboxylate (PCA) to L-proline.</text>
</comment>
<dbReference type="NCBIfam" id="TIGR00112">
    <property type="entry name" value="proC"/>
    <property type="match status" value="1"/>
</dbReference>
<dbReference type="UniPathway" id="UPA00098">
    <property type="reaction ID" value="UER00361"/>
</dbReference>
<dbReference type="GO" id="GO:0004735">
    <property type="term" value="F:pyrroline-5-carboxylate reductase activity"/>
    <property type="evidence" value="ECO:0007669"/>
    <property type="project" value="UniProtKB-UniRule"/>
</dbReference>
<evidence type="ECO:0000313" key="12">
    <source>
        <dbReference type="EMBL" id="GAX47169.1"/>
    </source>
</evidence>
<dbReference type="RefSeq" id="WP_094784205.1">
    <property type="nucleotide sequence ID" value="NZ_BEDT01000001.1"/>
</dbReference>
<keyword evidence="2 6" id="KW-0641">Proline biosynthesis</keyword>
<dbReference type="PROSITE" id="PS00521">
    <property type="entry name" value="P5CR"/>
    <property type="match status" value="1"/>
</dbReference>
<evidence type="ECO:0000259" key="10">
    <source>
        <dbReference type="Pfam" id="PF03807"/>
    </source>
</evidence>
<dbReference type="GO" id="GO:0055129">
    <property type="term" value="P:L-proline biosynthetic process"/>
    <property type="evidence" value="ECO:0007669"/>
    <property type="project" value="UniProtKB-UniRule"/>
</dbReference>
<dbReference type="InterPro" id="IPR028939">
    <property type="entry name" value="P5C_Rdtase_cat_N"/>
</dbReference>
<gene>
    <name evidence="6" type="primary">proC</name>
    <name evidence="12" type="ORF">RsY01_751</name>
</gene>
<dbReference type="Gene3D" id="1.10.3730.10">
    <property type="entry name" value="ProC C-terminal domain-like"/>
    <property type="match status" value="1"/>
</dbReference>
<feature type="binding site" evidence="8">
    <location>
        <begin position="7"/>
        <end position="12"/>
    </location>
    <ligand>
        <name>NADP(+)</name>
        <dbReference type="ChEBI" id="CHEBI:58349"/>
    </ligand>
</feature>
<dbReference type="EMBL" id="BEDT01000001">
    <property type="protein sequence ID" value="GAX47169.1"/>
    <property type="molecule type" value="Genomic_DNA"/>
</dbReference>
<dbReference type="HAMAP" id="MF_01925">
    <property type="entry name" value="P5C_reductase"/>
    <property type="match status" value="1"/>
</dbReference>
<dbReference type="AlphaFoldDB" id="A0A224WYE7"/>
<dbReference type="InterPro" id="IPR008927">
    <property type="entry name" value="6-PGluconate_DH-like_C_sf"/>
</dbReference>
<comment type="subcellular location">
    <subcellularLocation>
        <location evidence="6">Cytoplasm</location>
    </subcellularLocation>
</comment>
<dbReference type="PIRSF" id="PIRSF000193">
    <property type="entry name" value="Pyrrol-5-carb_rd"/>
    <property type="match status" value="1"/>
</dbReference>
<evidence type="ECO:0000256" key="7">
    <source>
        <dbReference type="NCBIfam" id="TIGR00112"/>
    </source>
</evidence>
<evidence type="ECO:0000256" key="6">
    <source>
        <dbReference type="HAMAP-Rule" id="MF_01925"/>
    </source>
</evidence>
<evidence type="ECO:0000256" key="9">
    <source>
        <dbReference type="RuleBase" id="RU003903"/>
    </source>
</evidence>
<dbReference type="SUPFAM" id="SSF48179">
    <property type="entry name" value="6-phosphogluconate dehydrogenase C-terminal domain-like"/>
    <property type="match status" value="1"/>
</dbReference>